<proteinExistence type="predicted"/>
<dbReference type="PANTHER" id="PTHR30461:SF2">
    <property type="entry name" value="SERINE RECOMBINASE PINE-RELATED"/>
    <property type="match status" value="1"/>
</dbReference>
<dbReference type="PANTHER" id="PTHR30461">
    <property type="entry name" value="DNA-INVERTASE FROM LAMBDOID PROPHAGE"/>
    <property type="match status" value="1"/>
</dbReference>
<dbReference type="SMART" id="SM00857">
    <property type="entry name" value="Resolvase"/>
    <property type="match status" value="1"/>
</dbReference>
<dbReference type="RefSeq" id="WP_084409460.1">
    <property type="nucleotide sequence ID" value="NZ_FWXR01000005.1"/>
</dbReference>
<dbReference type="Pfam" id="PF00239">
    <property type="entry name" value="Resolvase"/>
    <property type="match status" value="1"/>
</dbReference>
<dbReference type="GO" id="GO:0015074">
    <property type="term" value="P:DNA integration"/>
    <property type="evidence" value="ECO:0007669"/>
    <property type="project" value="UniProtKB-KW"/>
</dbReference>
<keyword evidence="8" id="KW-1185">Reference proteome</keyword>
<evidence type="ECO:0000259" key="6">
    <source>
        <dbReference type="PROSITE" id="PS51736"/>
    </source>
</evidence>
<dbReference type="SUPFAM" id="SSF53041">
    <property type="entry name" value="Resolvase-like"/>
    <property type="match status" value="1"/>
</dbReference>
<feature type="domain" description="Resolvase/invertase-type recombinase catalytic" evidence="6">
    <location>
        <begin position="6"/>
        <end position="152"/>
    </location>
</feature>
<evidence type="ECO:0000256" key="4">
    <source>
        <dbReference type="PIRSR" id="PIRSR606118-50"/>
    </source>
</evidence>
<keyword evidence="3" id="KW-0233">DNA recombination</keyword>
<dbReference type="InterPro" id="IPR036162">
    <property type="entry name" value="Resolvase-like_N_sf"/>
</dbReference>
<name>A0A1W2AQR0_9HYPH</name>
<feature type="active site" description="O-(5'-phospho-DNA)-serine intermediate" evidence="4 5">
    <location>
        <position position="14"/>
    </location>
</feature>
<evidence type="ECO:0000256" key="2">
    <source>
        <dbReference type="ARBA" id="ARBA00023125"/>
    </source>
</evidence>
<evidence type="ECO:0000256" key="1">
    <source>
        <dbReference type="ARBA" id="ARBA00022908"/>
    </source>
</evidence>
<dbReference type="Gene3D" id="3.40.50.1390">
    <property type="entry name" value="Resolvase, N-terminal catalytic domain"/>
    <property type="match status" value="1"/>
</dbReference>
<evidence type="ECO:0000256" key="5">
    <source>
        <dbReference type="PROSITE-ProRule" id="PRU10137"/>
    </source>
</evidence>
<reference evidence="7 8" key="1">
    <citation type="submission" date="2017-04" db="EMBL/GenBank/DDBJ databases">
        <authorList>
            <person name="Afonso C.L."/>
            <person name="Miller P.J."/>
            <person name="Scott M.A."/>
            <person name="Spackman E."/>
            <person name="Goraichik I."/>
            <person name="Dimitrov K.M."/>
            <person name="Suarez D.L."/>
            <person name="Swayne D.E."/>
        </authorList>
    </citation>
    <scope>NUCLEOTIDE SEQUENCE [LARGE SCALE GENOMIC DNA]</scope>
    <source>
        <strain evidence="7 8">CGMCC 1.10972</strain>
    </source>
</reference>
<dbReference type="InterPro" id="IPR050639">
    <property type="entry name" value="SSR_resolvase"/>
</dbReference>
<dbReference type="PROSITE" id="PS00397">
    <property type="entry name" value="RECOMBINASES_1"/>
    <property type="match status" value="1"/>
</dbReference>
<dbReference type="AlphaFoldDB" id="A0A1W2AQR0"/>
<dbReference type="OrthoDB" id="9791494at2"/>
<sequence>MPKRKSAIAYIRVSTKGQEENGGGLNLQLVSIEAYAKAAGYVITDTFRDAQSAVGEDSVRNRPGLRSAIEASHKTGRPIIVDGLDRFARNTKALEEMVASGRLAVISTRSGEDPRHAVTMAEASRAQAEAERISRTTRQGLEKARKRGVTLGNTKNLPEAREKAAEARTSKARKLTDAIAPIIRELREQKPAATKKEIAEELNRRGYLSPRGEAWTETTIRPQLKRLADMEENEREAFYQDHPLYGTF</sequence>
<dbReference type="CDD" id="cd00338">
    <property type="entry name" value="Ser_Recombinase"/>
    <property type="match status" value="1"/>
</dbReference>
<gene>
    <name evidence="7" type="ORF">SAMN06297251_10513</name>
</gene>
<protein>
    <submittedName>
        <fullName evidence="7">Site-specific DNA recombinase</fullName>
    </submittedName>
</protein>
<accession>A0A1W2AQR0</accession>
<evidence type="ECO:0000313" key="8">
    <source>
        <dbReference type="Proteomes" id="UP000192656"/>
    </source>
</evidence>
<evidence type="ECO:0000256" key="3">
    <source>
        <dbReference type="ARBA" id="ARBA00023172"/>
    </source>
</evidence>
<dbReference type="Proteomes" id="UP000192656">
    <property type="component" value="Unassembled WGS sequence"/>
</dbReference>
<dbReference type="EMBL" id="FWXR01000005">
    <property type="protein sequence ID" value="SMC63003.1"/>
    <property type="molecule type" value="Genomic_DNA"/>
</dbReference>
<keyword evidence="2" id="KW-0238">DNA-binding</keyword>
<dbReference type="InterPro" id="IPR006119">
    <property type="entry name" value="Resolv_N"/>
</dbReference>
<dbReference type="PROSITE" id="PS51736">
    <property type="entry name" value="RECOMBINASES_3"/>
    <property type="match status" value="1"/>
</dbReference>
<organism evidence="7 8">
    <name type="scientific">Fulvimarina manganoxydans</name>
    <dbReference type="NCBI Taxonomy" id="937218"/>
    <lineage>
        <taxon>Bacteria</taxon>
        <taxon>Pseudomonadati</taxon>
        <taxon>Pseudomonadota</taxon>
        <taxon>Alphaproteobacteria</taxon>
        <taxon>Hyphomicrobiales</taxon>
        <taxon>Aurantimonadaceae</taxon>
        <taxon>Fulvimarina</taxon>
    </lineage>
</organism>
<dbReference type="InterPro" id="IPR006118">
    <property type="entry name" value="Recombinase_CS"/>
</dbReference>
<evidence type="ECO:0000313" key="7">
    <source>
        <dbReference type="EMBL" id="SMC63003.1"/>
    </source>
</evidence>
<dbReference type="STRING" id="937218.SAMN06297251_10513"/>
<dbReference type="GO" id="GO:0000150">
    <property type="term" value="F:DNA strand exchange activity"/>
    <property type="evidence" value="ECO:0007669"/>
    <property type="project" value="InterPro"/>
</dbReference>
<keyword evidence="1" id="KW-0229">DNA integration</keyword>
<dbReference type="GO" id="GO:0003677">
    <property type="term" value="F:DNA binding"/>
    <property type="evidence" value="ECO:0007669"/>
    <property type="project" value="UniProtKB-KW"/>
</dbReference>